<dbReference type="PANTHER" id="PTHR42307:SF3">
    <property type="entry name" value="PUP--PROTEIN LIGASE"/>
    <property type="match status" value="1"/>
</dbReference>
<evidence type="ECO:0000313" key="2">
    <source>
        <dbReference type="EMBL" id="XDS43970.1"/>
    </source>
</evidence>
<dbReference type="AlphaFoldDB" id="A0AB39U534"/>
<dbReference type="GO" id="GO:0000502">
    <property type="term" value="C:proteasome complex"/>
    <property type="evidence" value="ECO:0007669"/>
    <property type="project" value="UniProtKB-KW"/>
</dbReference>
<dbReference type="GO" id="GO:0005524">
    <property type="term" value="F:ATP binding"/>
    <property type="evidence" value="ECO:0007669"/>
    <property type="project" value="TreeGrafter"/>
</dbReference>
<dbReference type="GO" id="GO:0010498">
    <property type="term" value="P:proteasomal protein catabolic process"/>
    <property type="evidence" value="ECO:0007669"/>
    <property type="project" value="InterPro"/>
</dbReference>
<evidence type="ECO:0000256" key="1">
    <source>
        <dbReference type="SAM" id="MobiDB-lite"/>
    </source>
</evidence>
<dbReference type="EMBL" id="CP129674">
    <property type="protein sequence ID" value="XDS43970.1"/>
    <property type="molecule type" value="Genomic_DNA"/>
</dbReference>
<protein>
    <submittedName>
        <fullName evidence="2">Proteasome accessory factor PafA2 family protein</fullName>
    </submittedName>
</protein>
<keyword evidence="2" id="KW-0647">Proteasome</keyword>
<feature type="region of interest" description="Disordered" evidence="1">
    <location>
        <begin position="1"/>
        <end position="30"/>
    </location>
</feature>
<sequence length="513" mass="56934">MSTASSKKVASDVPQLRDSHTDDVQSGSFLETSNGSFDRIFGIETEYGISVTGTEQPCPAPEVARTMFQPVISRSRSTNTYLQNGARLYLDVGSHPEYATAETRSPLDALKQDLAGERIMIGLAQRAQDQLQRQHGSQARVHLFKNNVDASGQSFGCHENYLLRRQVSLDDVRRLLVPFLVTRQLFAGAGKVTRSGFELSQRADYLDEAVSSATTRSRPMVNTRDEPHANPDLYRRLHVIVGDSNRSQTATWMKLATTHLVLCMIEEAVEQGTLSPCEPYALIDPGKAIRAVSKDVSGQASIDVVGLADSDASMRCSALSIQRAYLEAAQDFVTRHSDDGDVMLDDAGQVLAVWSDALQAIETGDWQSLSSWVDWAAKLSIINAFKRRYVLTHESGSSPSWAQLKMLDFEYHDIINGHVFESMEAHHRMRTLISTSQIADAVTNPPANTRAHLRGRFIQAALAKDIPWSCDWTHLVATGLAETGEERHAEFEIMDPFMSQATPEFEQFIDTIR</sequence>
<organism evidence="2">
    <name type="scientific">Bifidobacterium aquikefiricola</name>
    <dbReference type="NCBI Taxonomy" id="3059038"/>
    <lineage>
        <taxon>Bacteria</taxon>
        <taxon>Bacillati</taxon>
        <taxon>Actinomycetota</taxon>
        <taxon>Actinomycetes</taxon>
        <taxon>Bifidobacteriales</taxon>
        <taxon>Bifidobacteriaceae</taxon>
        <taxon>Bifidobacterium</taxon>
    </lineage>
</organism>
<name>A0AB39U534_9BIFI</name>
<dbReference type="GO" id="GO:0070490">
    <property type="term" value="P:protein pupylation"/>
    <property type="evidence" value="ECO:0007669"/>
    <property type="project" value="TreeGrafter"/>
</dbReference>
<dbReference type="KEGG" id="baqk:QN215_06745"/>
<proteinExistence type="predicted"/>
<dbReference type="GO" id="GO:0019941">
    <property type="term" value="P:modification-dependent protein catabolic process"/>
    <property type="evidence" value="ECO:0007669"/>
    <property type="project" value="InterPro"/>
</dbReference>
<dbReference type="InterPro" id="IPR004347">
    <property type="entry name" value="Pup_ligase/deamidase"/>
</dbReference>
<reference evidence="2" key="1">
    <citation type="submission" date="2023-07" db="EMBL/GenBank/DDBJ databases">
        <title>Bifidobacterium aquikefiriaerophilum sp. nov. and Bifidobacterium eccum sp. nov., isolated from water kefir.</title>
        <authorList>
            <person name="Breselge S."/>
            <person name="Bellassi P."/>
            <person name="Barcenilla C."/>
            <person name="Alvarez-Ordonez A."/>
            <person name="Morelli L."/>
            <person name="Cotter P.D."/>
        </authorList>
    </citation>
    <scope>NUCLEOTIDE SEQUENCE</scope>
    <source>
        <strain evidence="2">WK041_4_12</strain>
    </source>
</reference>
<accession>A0AB39U534</accession>
<dbReference type="Pfam" id="PF03136">
    <property type="entry name" value="Pup_ligase"/>
    <property type="match status" value="1"/>
</dbReference>
<dbReference type="PANTHER" id="PTHR42307">
    <property type="entry name" value="PUP DEAMIDASE/DEPUPYLASE"/>
    <property type="match status" value="1"/>
</dbReference>
<gene>
    <name evidence="2" type="ORF">QN215_06745</name>
</gene>